<sequence>MSNIAIRVENLGKQYRLGEIGTGTLSHDLNRWWARMRGKEDPFAKIGEANDRTTKGNSEYVWALKDVNFDVKAGEVLGIIGRNGAGKSTLLKILSKVTAPTTGRIKVNGRIASLLEVGTGFHPELTGRENIYLNGAILGMSKSEINRKFDEIVDFSGVERYIDTPVKRYSSGMYVRLAFAVSAFLEPEILIVDEVLAVGDAEFQKKCLGRMKDVSTNDGRTILFVSHNMAAVSTLCSTSVLMQHGTVLDHGDTKNIIEQYISIGRTSNGEVWEDDIKCTLTNPNLKFKKVSLMGKNGPSNSFGLDEDIVCQIDYEVVSDSTTVVPSIHLLNNYGECILASFNATSVSLIPDPYFDKVLPKGQYRVQCTIPRYFLNDTQYTISAFIANDISFHNMTSAEEVISFEVNETGAMRQEHIGTWIGQIRPRLEWKTTKEL</sequence>
<protein>
    <submittedName>
        <fullName evidence="6">Lipopolysaccharide transport system ATP-binding protein</fullName>
    </submittedName>
</protein>
<dbReference type="Gene3D" id="3.40.50.300">
    <property type="entry name" value="P-loop containing nucleotide triphosphate hydrolases"/>
    <property type="match status" value="1"/>
</dbReference>
<dbReference type="GO" id="GO:0016020">
    <property type="term" value="C:membrane"/>
    <property type="evidence" value="ECO:0007669"/>
    <property type="project" value="InterPro"/>
</dbReference>
<keyword evidence="2" id="KW-0813">Transport</keyword>
<dbReference type="PANTHER" id="PTHR46743:SF2">
    <property type="entry name" value="TEICHOIC ACIDS EXPORT ATP-BINDING PROTEIN TAGH"/>
    <property type="match status" value="1"/>
</dbReference>
<evidence type="ECO:0000313" key="7">
    <source>
        <dbReference type="Proteomes" id="UP000199029"/>
    </source>
</evidence>
<evidence type="ECO:0000259" key="5">
    <source>
        <dbReference type="PROSITE" id="PS50893"/>
    </source>
</evidence>
<dbReference type="AlphaFoldDB" id="A0A1I6A0E0"/>
<name>A0A1I6A0E0_HYMAR</name>
<dbReference type="PROSITE" id="PS50893">
    <property type="entry name" value="ABC_TRANSPORTER_2"/>
    <property type="match status" value="1"/>
</dbReference>
<proteinExistence type="inferred from homology"/>
<dbReference type="InterPro" id="IPR050683">
    <property type="entry name" value="Bact_Polysacc_Export_ATP-bd"/>
</dbReference>
<dbReference type="OrthoDB" id="9785229at2"/>
<keyword evidence="4 6" id="KW-0067">ATP-binding</keyword>
<evidence type="ECO:0000256" key="1">
    <source>
        <dbReference type="ARBA" id="ARBA00005417"/>
    </source>
</evidence>
<dbReference type="InterPro" id="IPR027417">
    <property type="entry name" value="P-loop_NTPase"/>
</dbReference>
<keyword evidence="3" id="KW-0547">Nucleotide-binding</keyword>
<dbReference type="InterPro" id="IPR003593">
    <property type="entry name" value="AAA+_ATPase"/>
</dbReference>
<dbReference type="EMBL" id="FOXS01000004">
    <property type="protein sequence ID" value="SFQ62224.1"/>
    <property type="molecule type" value="Genomic_DNA"/>
</dbReference>
<gene>
    <name evidence="6" type="ORF">SAMN04515668_3368</name>
</gene>
<reference evidence="7" key="1">
    <citation type="submission" date="2016-10" db="EMBL/GenBank/DDBJ databases">
        <authorList>
            <person name="Varghese N."/>
            <person name="Submissions S."/>
        </authorList>
    </citation>
    <scope>NUCLEOTIDE SEQUENCE [LARGE SCALE GENOMIC DNA]</scope>
    <source>
        <strain evidence="7">OR362-8,ATCC BAA-1266,JCM 13504</strain>
    </source>
</reference>
<evidence type="ECO:0000256" key="3">
    <source>
        <dbReference type="ARBA" id="ARBA00022741"/>
    </source>
</evidence>
<dbReference type="CDD" id="cd03220">
    <property type="entry name" value="ABC_KpsT_Wzt"/>
    <property type="match status" value="1"/>
</dbReference>
<organism evidence="6 7">
    <name type="scientific">Hymenobacter arizonensis</name>
    <name type="common">Siccationidurans arizonensis</name>
    <dbReference type="NCBI Taxonomy" id="1227077"/>
    <lineage>
        <taxon>Bacteria</taxon>
        <taxon>Pseudomonadati</taxon>
        <taxon>Bacteroidota</taxon>
        <taxon>Cytophagia</taxon>
        <taxon>Cytophagales</taxon>
        <taxon>Hymenobacteraceae</taxon>
        <taxon>Hymenobacter</taxon>
    </lineage>
</organism>
<dbReference type="RefSeq" id="WP_092676081.1">
    <property type="nucleotide sequence ID" value="NZ_FOXS01000004.1"/>
</dbReference>
<dbReference type="SUPFAM" id="SSF52540">
    <property type="entry name" value="P-loop containing nucleoside triphosphate hydrolases"/>
    <property type="match status" value="1"/>
</dbReference>
<dbReference type="InterPro" id="IPR015860">
    <property type="entry name" value="ABC_transpr_TagH-like"/>
</dbReference>
<accession>A0A1I6A0E0</accession>
<dbReference type="STRING" id="1227077.SAMN04515668_3368"/>
<evidence type="ECO:0000313" key="6">
    <source>
        <dbReference type="EMBL" id="SFQ62224.1"/>
    </source>
</evidence>
<dbReference type="PANTHER" id="PTHR46743">
    <property type="entry name" value="TEICHOIC ACIDS EXPORT ATP-BINDING PROTEIN TAGH"/>
    <property type="match status" value="1"/>
</dbReference>
<dbReference type="GO" id="GO:0005524">
    <property type="term" value="F:ATP binding"/>
    <property type="evidence" value="ECO:0007669"/>
    <property type="project" value="UniProtKB-KW"/>
</dbReference>
<dbReference type="SMART" id="SM00382">
    <property type="entry name" value="AAA"/>
    <property type="match status" value="1"/>
</dbReference>
<dbReference type="InterPro" id="IPR003439">
    <property type="entry name" value="ABC_transporter-like_ATP-bd"/>
</dbReference>
<dbReference type="Pfam" id="PF00005">
    <property type="entry name" value="ABC_tran"/>
    <property type="match status" value="1"/>
</dbReference>
<evidence type="ECO:0000256" key="4">
    <source>
        <dbReference type="ARBA" id="ARBA00022840"/>
    </source>
</evidence>
<feature type="domain" description="ABC transporter" evidence="5">
    <location>
        <begin position="47"/>
        <end position="269"/>
    </location>
</feature>
<dbReference type="Proteomes" id="UP000199029">
    <property type="component" value="Unassembled WGS sequence"/>
</dbReference>
<comment type="similarity">
    <text evidence="1">Belongs to the ABC transporter superfamily.</text>
</comment>
<evidence type="ECO:0000256" key="2">
    <source>
        <dbReference type="ARBA" id="ARBA00022448"/>
    </source>
</evidence>
<keyword evidence="7" id="KW-1185">Reference proteome</keyword>
<dbReference type="GO" id="GO:0140359">
    <property type="term" value="F:ABC-type transporter activity"/>
    <property type="evidence" value="ECO:0007669"/>
    <property type="project" value="InterPro"/>
</dbReference>
<dbReference type="GO" id="GO:0016887">
    <property type="term" value="F:ATP hydrolysis activity"/>
    <property type="evidence" value="ECO:0007669"/>
    <property type="project" value="InterPro"/>
</dbReference>